<organism evidence="2 3">
    <name type="scientific">Runella aurantiaca</name>
    <dbReference type="NCBI Taxonomy" id="2282308"/>
    <lineage>
        <taxon>Bacteria</taxon>
        <taxon>Pseudomonadati</taxon>
        <taxon>Bacteroidota</taxon>
        <taxon>Cytophagia</taxon>
        <taxon>Cytophagales</taxon>
        <taxon>Spirosomataceae</taxon>
        <taxon>Runella</taxon>
    </lineage>
</organism>
<evidence type="ECO:0000256" key="1">
    <source>
        <dbReference type="SAM" id="Phobius"/>
    </source>
</evidence>
<protein>
    <submittedName>
        <fullName evidence="2">Uncharacterized protein</fullName>
    </submittedName>
</protein>
<keyword evidence="1" id="KW-0812">Transmembrane</keyword>
<keyword evidence="3" id="KW-1185">Reference proteome</keyword>
<evidence type="ECO:0000313" key="3">
    <source>
        <dbReference type="Proteomes" id="UP000253141"/>
    </source>
</evidence>
<dbReference type="EMBL" id="QPIW01000016">
    <property type="protein sequence ID" value="RDB04391.1"/>
    <property type="molecule type" value="Genomic_DNA"/>
</dbReference>
<name>A0A369I3L8_9BACT</name>
<proteinExistence type="predicted"/>
<keyword evidence="1" id="KW-0472">Membrane</keyword>
<accession>A0A369I3L8</accession>
<evidence type="ECO:0000313" key="2">
    <source>
        <dbReference type="EMBL" id="RDB04391.1"/>
    </source>
</evidence>
<keyword evidence="1" id="KW-1133">Transmembrane helix</keyword>
<comment type="caution">
    <text evidence="2">The sequence shown here is derived from an EMBL/GenBank/DDBJ whole genome shotgun (WGS) entry which is preliminary data.</text>
</comment>
<dbReference type="Proteomes" id="UP000253141">
    <property type="component" value="Unassembled WGS sequence"/>
</dbReference>
<dbReference type="AlphaFoldDB" id="A0A369I3L8"/>
<gene>
    <name evidence="2" type="ORF">DVG78_18300</name>
</gene>
<reference evidence="2 3" key="1">
    <citation type="submission" date="2018-07" db="EMBL/GenBank/DDBJ databases">
        <title>Genome analysis of Runella aurantiaca.</title>
        <authorList>
            <person name="Yang X."/>
        </authorList>
    </citation>
    <scope>NUCLEOTIDE SEQUENCE [LARGE SCALE GENOMIC DNA]</scope>
    <source>
        <strain evidence="2 3">YX9</strain>
    </source>
</reference>
<feature type="transmembrane region" description="Helical" evidence="1">
    <location>
        <begin position="7"/>
        <end position="31"/>
    </location>
</feature>
<sequence length="278" mass="29070">MCRSLKNAIIVSIKLWTASLLFSQLFFYSLIGYSQTTLTLNYDTNGNRLSKSLQGSSHNPTVVATPSAVSPNQACTLTASGCPGTVQWSTGQQGASISVTPATSTQYTAECITPNCANNGIGQATVEVYQCTPDAIGITSTLYTTRNGQTVTLTAYGCPGTVKWSNGQIGFTISPQVYGASSTFTATCSKRNCPNSGSGSVSIAGITGCNSGDVLVTAQAGNWNATTTWVCGRIPTVTDEVYLNHEVQVNVNGFAKSITLGTGSLNYPNNSFVTLSEN</sequence>